<comment type="caution">
    <text evidence="1">The sequence shown here is derived from an EMBL/GenBank/DDBJ whole genome shotgun (WGS) entry which is preliminary data.</text>
</comment>
<evidence type="ECO:0000313" key="1">
    <source>
        <dbReference type="EMBL" id="KAK8478629.1"/>
    </source>
</evidence>
<name>A0ABR1ZER6_9ROSI</name>
<organism evidence="1 2">
    <name type="scientific">Hibiscus sabdariffa</name>
    <name type="common">roselle</name>
    <dbReference type="NCBI Taxonomy" id="183260"/>
    <lineage>
        <taxon>Eukaryota</taxon>
        <taxon>Viridiplantae</taxon>
        <taxon>Streptophyta</taxon>
        <taxon>Embryophyta</taxon>
        <taxon>Tracheophyta</taxon>
        <taxon>Spermatophyta</taxon>
        <taxon>Magnoliopsida</taxon>
        <taxon>eudicotyledons</taxon>
        <taxon>Gunneridae</taxon>
        <taxon>Pentapetalae</taxon>
        <taxon>rosids</taxon>
        <taxon>malvids</taxon>
        <taxon>Malvales</taxon>
        <taxon>Malvaceae</taxon>
        <taxon>Malvoideae</taxon>
        <taxon>Hibiscus</taxon>
    </lineage>
</organism>
<feature type="non-terminal residue" evidence="1">
    <location>
        <position position="1"/>
    </location>
</feature>
<dbReference type="EMBL" id="JBBPBN010001326">
    <property type="protein sequence ID" value="KAK8478629.1"/>
    <property type="molecule type" value="Genomic_DNA"/>
</dbReference>
<proteinExistence type="predicted"/>
<evidence type="ECO:0000313" key="2">
    <source>
        <dbReference type="Proteomes" id="UP001396334"/>
    </source>
</evidence>
<sequence length="51" mass="5585">VVDSPTMVEEVGRNISEVVVRSGLILEEVDESPARSSHVVEEVGGMTQRYL</sequence>
<protein>
    <submittedName>
        <fullName evidence="1">Uncharacterized protein</fullName>
    </submittedName>
</protein>
<gene>
    <name evidence="1" type="ORF">V6N11_021379</name>
</gene>
<keyword evidence="2" id="KW-1185">Reference proteome</keyword>
<accession>A0ABR1ZER6</accession>
<reference evidence="1 2" key="1">
    <citation type="journal article" date="2024" name="G3 (Bethesda)">
        <title>Genome assembly of Hibiscus sabdariffa L. provides insights into metabolisms of medicinal natural products.</title>
        <authorList>
            <person name="Kim T."/>
        </authorList>
    </citation>
    <scope>NUCLEOTIDE SEQUENCE [LARGE SCALE GENOMIC DNA]</scope>
    <source>
        <strain evidence="1">TK-2024</strain>
        <tissue evidence="1">Old leaves</tissue>
    </source>
</reference>
<dbReference type="Proteomes" id="UP001396334">
    <property type="component" value="Unassembled WGS sequence"/>
</dbReference>